<comment type="caution">
    <text evidence="1">The sequence shown here is derived from an EMBL/GenBank/DDBJ whole genome shotgun (WGS) entry which is preliminary data.</text>
</comment>
<organism evidence="1 2">
    <name type="scientific">Rhododendron molle</name>
    <name type="common">Chinese azalea</name>
    <name type="synonym">Azalea mollis</name>
    <dbReference type="NCBI Taxonomy" id="49168"/>
    <lineage>
        <taxon>Eukaryota</taxon>
        <taxon>Viridiplantae</taxon>
        <taxon>Streptophyta</taxon>
        <taxon>Embryophyta</taxon>
        <taxon>Tracheophyta</taxon>
        <taxon>Spermatophyta</taxon>
        <taxon>Magnoliopsida</taxon>
        <taxon>eudicotyledons</taxon>
        <taxon>Gunneridae</taxon>
        <taxon>Pentapetalae</taxon>
        <taxon>asterids</taxon>
        <taxon>Ericales</taxon>
        <taxon>Ericaceae</taxon>
        <taxon>Ericoideae</taxon>
        <taxon>Rhodoreae</taxon>
        <taxon>Rhododendron</taxon>
    </lineage>
</organism>
<proteinExistence type="predicted"/>
<protein>
    <submittedName>
        <fullName evidence="1">Uncharacterized protein</fullName>
    </submittedName>
</protein>
<dbReference type="Proteomes" id="UP001062846">
    <property type="component" value="Chromosome 2"/>
</dbReference>
<evidence type="ECO:0000313" key="2">
    <source>
        <dbReference type="Proteomes" id="UP001062846"/>
    </source>
</evidence>
<keyword evidence="2" id="KW-1185">Reference proteome</keyword>
<dbReference type="EMBL" id="CM046389">
    <property type="protein sequence ID" value="KAI8567562.1"/>
    <property type="molecule type" value="Genomic_DNA"/>
</dbReference>
<evidence type="ECO:0000313" key="1">
    <source>
        <dbReference type="EMBL" id="KAI8567562.1"/>
    </source>
</evidence>
<sequence length="476" mass="53028">MTGDPNVHGPNSPPSSLATPGLFSGIFSSERNRSERSLSKTRDRNNALACVKTNANSTYRSPGHLHYGRKRNPNLQQRKPRSGCIALTTHSRNSISTKTSPSQKRTRSPCLRLRIRHRPELSGRVGSLGAILLLIIMATQYRSFNTSGPLYLTAVDWRNPHHRRSAAASLVQGVYSQEHDRQQNLQGHQALAPPWWDFFNFRLFRVLVDNDDGSIFGAIYEFKSPPPYGQHNPLHIPPRYVVAFRGTMTGWETMKQDLMLDLRVIRNTLEQTTRFQHAMQAVQEAVSIAGATNICLAGHSLGSAMALLAGKNMAKMGYFLETYLFNPPFISLPIDMMTKTKILKSAVRIMHSVTTVGVTIALNALRQRPQTGDWFAALSGWTPYLFVNLSDPISAEYVGYFEHRERMAAIGAGAIERVSARNSISGAIEPLHLLPSAYLTINGSLVQGLGQAHGLDQWWNPNIQCRSKLHQPIGNR</sequence>
<reference evidence="1" key="1">
    <citation type="submission" date="2022-02" db="EMBL/GenBank/DDBJ databases">
        <title>Plant Genome Project.</title>
        <authorList>
            <person name="Zhang R.-G."/>
        </authorList>
    </citation>
    <scope>NUCLEOTIDE SEQUENCE</scope>
    <source>
        <strain evidence="1">AT1</strain>
    </source>
</reference>
<gene>
    <name evidence="1" type="ORF">RHMOL_Rhmol02G0131500</name>
</gene>
<name>A0ACC0PPA9_RHOML</name>
<accession>A0ACC0PPA9</accession>